<name>A0A1H1XTM5_9ACTN</name>
<evidence type="ECO:0000256" key="4">
    <source>
        <dbReference type="ARBA" id="ARBA00013346"/>
    </source>
</evidence>
<dbReference type="InterPro" id="IPR027573">
    <property type="entry name" value="Methyltran_FxLD"/>
</dbReference>
<evidence type="ECO:0000256" key="10">
    <source>
        <dbReference type="ARBA" id="ARBA00031323"/>
    </source>
</evidence>
<comment type="subcellular location">
    <subcellularLocation>
        <location evidence="1">Cytoplasm</location>
    </subcellularLocation>
</comment>
<dbReference type="GO" id="GO:0004719">
    <property type="term" value="F:protein-L-isoaspartate (D-aspartate) O-methyltransferase activity"/>
    <property type="evidence" value="ECO:0007669"/>
    <property type="project" value="UniProtKB-EC"/>
</dbReference>
<organism evidence="12 13">
    <name type="scientific">Actinoplanes derwentensis</name>
    <dbReference type="NCBI Taxonomy" id="113562"/>
    <lineage>
        <taxon>Bacteria</taxon>
        <taxon>Bacillati</taxon>
        <taxon>Actinomycetota</taxon>
        <taxon>Actinomycetes</taxon>
        <taxon>Micromonosporales</taxon>
        <taxon>Micromonosporaceae</taxon>
        <taxon>Actinoplanes</taxon>
    </lineage>
</organism>
<reference evidence="12 13" key="1">
    <citation type="submission" date="2016-10" db="EMBL/GenBank/DDBJ databases">
        <authorList>
            <person name="de Groot N.N."/>
        </authorList>
    </citation>
    <scope>NUCLEOTIDE SEQUENCE [LARGE SCALE GENOMIC DNA]</scope>
    <source>
        <strain evidence="12 13">DSM 43941</strain>
    </source>
</reference>
<evidence type="ECO:0000256" key="2">
    <source>
        <dbReference type="ARBA" id="ARBA00005369"/>
    </source>
</evidence>
<dbReference type="EMBL" id="LT629758">
    <property type="protein sequence ID" value="SDT12229.1"/>
    <property type="molecule type" value="Genomic_DNA"/>
</dbReference>
<dbReference type="Proteomes" id="UP000198688">
    <property type="component" value="Chromosome I"/>
</dbReference>
<dbReference type="STRING" id="113562.SAMN04489716_2573"/>
<dbReference type="EC" id="2.1.1.77" evidence="3"/>
<dbReference type="Pfam" id="PF01135">
    <property type="entry name" value="PCMT"/>
    <property type="match status" value="1"/>
</dbReference>
<evidence type="ECO:0000256" key="9">
    <source>
        <dbReference type="ARBA" id="ARBA00030757"/>
    </source>
</evidence>
<dbReference type="NCBIfam" id="TIGR04364">
    <property type="entry name" value="methyltran_FxLD"/>
    <property type="match status" value="1"/>
</dbReference>
<keyword evidence="6 12" id="KW-0489">Methyltransferase</keyword>
<dbReference type="SUPFAM" id="SSF53335">
    <property type="entry name" value="S-adenosyl-L-methionine-dependent methyltransferases"/>
    <property type="match status" value="1"/>
</dbReference>
<evidence type="ECO:0000256" key="5">
    <source>
        <dbReference type="ARBA" id="ARBA00022490"/>
    </source>
</evidence>
<dbReference type="PANTHER" id="PTHR11579:SF0">
    <property type="entry name" value="PROTEIN-L-ISOASPARTATE(D-ASPARTATE) O-METHYLTRANSFERASE"/>
    <property type="match status" value="1"/>
</dbReference>
<comment type="similarity">
    <text evidence="2">Belongs to the methyltransferase superfamily. L-isoaspartyl/D-aspartyl protein methyltransferase family.</text>
</comment>
<dbReference type="GO" id="GO:0005737">
    <property type="term" value="C:cytoplasm"/>
    <property type="evidence" value="ECO:0007669"/>
    <property type="project" value="UniProtKB-SubCell"/>
</dbReference>
<accession>A0A1H1XTM5</accession>
<dbReference type="InterPro" id="IPR000682">
    <property type="entry name" value="PCMT"/>
</dbReference>
<keyword evidence="5" id="KW-0963">Cytoplasm</keyword>
<evidence type="ECO:0000256" key="11">
    <source>
        <dbReference type="ARBA" id="ARBA00031350"/>
    </source>
</evidence>
<keyword evidence="13" id="KW-1185">Reference proteome</keyword>
<protein>
    <recommendedName>
        <fullName evidence="4">Protein-L-isoaspartate O-methyltransferase</fullName>
        <ecNumber evidence="3">2.1.1.77</ecNumber>
    </recommendedName>
    <alternativeName>
        <fullName evidence="11">L-isoaspartyl protein carboxyl methyltransferase</fullName>
    </alternativeName>
    <alternativeName>
        <fullName evidence="9">Protein L-isoaspartyl methyltransferase</fullName>
    </alternativeName>
    <alternativeName>
        <fullName evidence="10">Protein-beta-aspartate methyltransferase</fullName>
    </alternativeName>
</protein>
<dbReference type="OrthoDB" id="4035289at2"/>
<evidence type="ECO:0000256" key="6">
    <source>
        <dbReference type="ARBA" id="ARBA00022603"/>
    </source>
</evidence>
<proteinExistence type="inferred from homology"/>
<evidence type="ECO:0000313" key="12">
    <source>
        <dbReference type="EMBL" id="SDT12229.1"/>
    </source>
</evidence>
<keyword evidence="8" id="KW-0949">S-adenosyl-L-methionine</keyword>
<dbReference type="PANTHER" id="PTHR11579">
    <property type="entry name" value="PROTEIN-L-ISOASPARTATE O-METHYLTRANSFERASE"/>
    <property type="match status" value="1"/>
</dbReference>
<evidence type="ECO:0000256" key="1">
    <source>
        <dbReference type="ARBA" id="ARBA00004496"/>
    </source>
</evidence>
<sequence length="240" mass="25504">MTATPIQTPDPAVLRAAMVASLREQGLLHSERVAAALATVPRHAFAPGESDLAKVYDTHTTLEPVLFADGSQSSVVSATHIQAIQLEMADVQPGMRVLEIGSGGYNAALIAEVVGPDGAVTTVDIDAGVVERARTCLAATGYERINVVLADAEHGVPEHAPYDRIIVTVGAWDIPPAWLAQLTEKGRIVVPLRFAGITRMIAFDRTGDTLTADSYRLGGFVPLCRSRHNGTYADLVVMPN</sequence>
<dbReference type="CDD" id="cd02440">
    <property type="entry name" value="AdoMet_MTases"/>
    <property type="match status" value="1"/>
</dbReference>
<dbReference type="Gene3D" id="3.40.50.150">
    <property type="entry name" value="Vaccinia Virus protein VP39"/>
    <property type="match status" value="1"/>
</dbReference>
<dbReference type="InterPro" id="IPR029063">
    <property type="entry name" value="SAM-dependent_MTases_sf"/>
</dbReference>
<gene>
    <name evidence="12" type="ORF">SAMN04489716_2573</name>
</gene>
<evidence type="ECO:0000313" key="13">
    <source>
        <dbReference type="Proteomes" id="UP000198688"/>
    </source>
</evidence>
<evidence type="ECO:0000256" key="3">
    <source>
        <dbReference type="ARBA" id="ARBA00011890"/>
    </source>
</evidence>
<dbReference type="GO" id="GO:0032259">
    <property type="term" value="P:methylation"/>
    <property type="evidence" value="ECO:0007669"/>
    <property type="project" value="UniProtKB-KW"/>
</dbReference>
<evidence type="ECO:0000256" key="8">
    <source>
        <dbReference type="ARBA" id="ARBA00022691"/>
    </source>
</evidence>
<dbReference type="AlphaFoldDB" id="A0A1H1XTM5"/>
<dbReference type="RefSeq" id="WP_092544538.1">
    <property type="nucleotide sequence ID" value="NZ_BOMJ01000075.1"/>
</dbReference>
<evidence type="ECO:0000256" key="7">
    <source>
        <dbReference type="ARBA" id="ARBA00022679"/>
    </source>
</evidence>
<keyword evidence="7 12" id="KW-0808">Transferase</keyword>